<dbReference type="InterPro" id="IPR002889">
    <property type="entry name" value="WSC_carb-bd"/>
</dbReference>
<dbReference type="AlphaFoldDB" id="A0A9W8YW29"/>
<comment type="caution">
    <text evidence="4">The sequence shown here is derived from an EMBL/GenBank/DDBJ whole genome shotgun (WGS) entry which is preliminary data.</text>
</comment>
<feature type="compositionally biased region" description="Basic residues" evidence="2">
    <location>
        <begin position="954"/>
        <end position="964"/>
    </location>
</feature>
<protein>
    <recommendedName>
        <fullName evidence="3">WSC domain-containing protein</fullName>
    </recommendedName>
</protein>
<name>A0A9W8YW29_9PEZI</name>
<sequence length="964" mass="95542">MQSFTLSTRSRAIAVFAAITLLCIVSFGESFKALASSSFVGRAGHPHQPAKRNWESELSPFSGPPNDIGDRVEKAFVDDDLPKEVDSPQGNNAAEDGDDKFGIPNLPLPIPLPVPLATPLSIIASIFGGQGSSGTSIPVNPTAPGVPASIDGSGGGMFGSVLSILAGSPGAIPAPGSTEASNSPLGGLLSALSQAAPSPIITPPPTAPTGSGGGVGALAGVNVLGGVASALGGVLGGSDGTENGGDGLLGQLSSNILDPLSSIAADPAAILANPTAAINNLQSQVSAVLDGMPSAMAAGLQLASNVGGDIADALNATTNVLEDAPDVAGGVADQVGSLLNAGPALATGLPAAAMAAVDQVGSILNGIPGIGATVTGLLDGMKDDLSNAAANAAPQISAMAAVVGSQVAGALPTGLQPLVAAAVASQQTAAPAAPTQAGQLGPLLSMLSSSIATAAQASTNSAAVDSVANSALSGLSSLISQISQLSLTAATTPASVAASTTSSSNVAQTTIYYVQTITALMTSTATQISVVTSCPSAFSSYLPSAYPTLGGSGGSGWSSVPSGTGTDGSESGPCPGQGYTCSECLDGWFCPPAQTPAAHVPCGYGWPCYHCEGGFFCIPSPQTVAPAAPAHAHSTMAPSQTATPTSPSTSQGYQYVGCYQDNSDRSLRDAQLLSLTGGMTNDQCATFCQTQGFPIAGTEDGTQCFCGTLLLDSVSLGETQCNKSCSGDATNSTMCGGPWALSIWTIDGSLQQSQSQDSKMLLTSSTMLGWQDALAVDSRLDAATGVYGRPLPGLAISTLAASPASEHISSLDSVILAAGAAEVSGLAPNETARASGLIESVSMNLNTGMSNIASELPRAVPAGNIDVITESTNIPLVPGRVISSITLSTIGTSSTSFPVTAAASMHTTRLAGLDSMRSRIAARLDARDSDGAQADAADNDGSYIFSNTPEAPRGRARRHRVGLA</sequence>
<dbReference type="OrthoDB" id="2019572at2759"/>
<feature type="compositionally biased region" description="Low complexity" evidence="2">
    <location>
        <begin position="634"/>
        <end position="649"/>
    </location>
</feature>
<feature type="region of interest" description="Disordered" evidence="2">
    <location>
        <begin position="629"/>
        <end position="649"/>
    </location>
</feature>
<feature type="compositionally biased region" description="Low complexity" evidence="2">
    <location>
        <begin position="931"/>
        <end position="940"/>
    </location>
</feature>
<feature type="region of interest" description="Disordered" evidence="2">
    <location>
        <begin position="42"/>
        <end position="69"/>
    </location>
</feature>
<evidence type="ECO:0000313" key="4">
    <source>
        <dbReference type="EMBL" id="KAJ4393904.1"/>
    </source>
</evidence>
<feature type="region of interest" description="Disordered" evidence="2">
    <location>
        <begin position="928"/>
        <end position="964"/>
    </location>
</feature>
<keyword evidence="5" id="KW-1185">Reference proteome</keyword>
<dbReference type="PROSITE" id="PS51212">
    <property type="entry name" value="WSC"/>
    <property type="match status" value="1"/>
</dbReference>
<dbReference type="SMART" id="SM00321">
    <property type="entry name" value="WSC"/>
    <property type="match status" value="1"/>
</dbReference>
<dbReference type="Pfam" id="PF01822">
    <property type="entry name" value="WSC"/>
    <property type="match status" value="1"/>
</dbReference>
<keyword evidence="1" id="KW-0677">Repeat</keyword>
<evidence type="ECO:0000313" key="5">
    <source>
        <dbReference type="Proteomes" id="UP001140453"/>
    </source>
</evidence>
<gene>
    <name evidence="4" type="ORF">N0V93_003121</name>
</gene>
<evidence type="ECO:0000256" key="2">
    <source>
        <dbReference type="SAM" id="MobiDB-lite"/>
    </source>
</evidence>
<evidence type="ECO:0000259" key="3">
    <source>
        <dbReference type="PROSITE" id="PS51212"/>
    </source>
</evidence>
<accession>A0A9W8YW29</accession>
<evidence type="ECO:0000256" key="1">
    <source>
        <dbReference type="ARBA" id="ARBA00022737"/>
    </source>
</evidence>
<dbReference type="PANTHER" id="PTHR45964:SF5">
    <property type="entry name" value="WSCD FAMILY MEMBER CG9164"/>
    <property type="match status" value="1"/>
</dbReference>
<dbReference type="Proteomes" id="UP001140453">
    <property type="component" value="Unassembled WGS sequence"/>
</dbReference>
<organism evidence="4 5">
    <name type="scientific">Gnomoniopsis smithogilvyi</name>
    <dbReference type="NCBI Taxonomy" id="1191159"/>
    <lineage>
        <taxon>Eukaryota</taxon>
        <taxon>Fungi</taxon>
        <taxon>Dikarya</taxon>
        <taxon>Ascomycota</taxon>
        <taxon>Pezizomycotina</taxon>
        <taxon>Sordariomycetes</taxon>
        <taxon>Sordariomycetidae</taxon>
        <taxon>Diaporthales</taxon>
        <taxon>Gnomoniaceae</taxon>
        <taxon>Gnomoniopsis</taxon>
    </lineage>
</organism>
<dbReference type="PANTHER" id="PTHR45964">
    <property type="entry name" value="WSCD FAMILY MEMBER CG9164"/>
    <property type="match status" value="1"/>
</dbReference>
<feature type="domain" description="WSC" evidence="3">
    <location>
        <begin position="652"/>
        <end position="747"/>
    </location>
</feature>
<reference evidence="4" key="1">
    <citation type="submission" date="2022-10" db="EMBL/GenBank/DDBJ databases">
        <title>Tapping the CABI collections for fungal endophytes: first genome assemblies for Collariella, Neodidymelliopsis, Ascochyta clinopodiicola, Didymella pomorum, Didymosphaeria variabile, Neocosmospora piperis and Neocucurbitaria cava.</title>
        <authorList>
            <person name="Hill R."/>
        </authorList>
    </citation>
    <scope>NUCLEOTIDE SEQUENCE</scope>
    <source>
        <strain evidence="4">IMI 355082</strain>
    </source>
</reference>
<dbReference type="InterPro" id="IPR051589">
    <property type="entry name" value="Sialate-O-sulfotransferase"/>
</dbReference>
<proteinExistence type="predicted"/>
<dbReference type="EMBL" id="JAPEVB010000002">
    <property type="protein sequence ID" value="KAJ4393904.1"/>
    <property type="molecule type" value="Genomic_DNA"/>
</dbReference>
<feature type="region of interest" description="Disordered" evidence="2">
    <location>
        <begin position="81"/>
        <end position="100"/>
    </location>
</feature>